<dbReference type="InterPro" id="IPR012748">
    <property type="entry name" value="Rieske-like_NirD"/>
</dbReference>
<protein>
    <submittedName>
        <fullName evidence="8">Nitrite reductase small subunit</fullName>
    </submittedName>
</protein>
<sequence>MTAMAEQTWVAVCRTDAVPRAYGVAALLENGEQVAIFRTEDDEFYGLSNLDPFSGAAVLSRGIIGDTGGVPVVASPIYKQQFELRTGRCLDDDTVCVATYPVRVIDGVVHVGSP</sequence>
<keyword evidence="4" id="KW-0408">Iron</keyword>
<evidence type="ECO:0000256" key="1">
    <source>
        <dbReference type="ARBA" id="ARBA00022714"/>
    </source>
</evidence>
<evidence type="ECO:0000256" key="6">
    <source>
        <dbReference type="ARBA" id="ARBA00023063"/>
    </source>
</evidence>
<dbReference type="AlphaFoldDB" id="A0A318LU90"/>
<feature type="domain" description="Rieske" evidence="7">
    <location>
        <begin position="9"/>
        <end position="111"/>
    </location>
</feature>
<dbReference type="InterPro" id="IPR036922">
    <property type="entry name" value="Rieske_2Fe-2S_sf"/>
</dbReference>
<dbReference type="GO" id="GO:0004497">
    <property type="term" value="F:monooxygenase activity"/>
    <property type="evidence" value="ECO:0007669"/>
    <property type="project" value="UniProtKB-ARBA"/>
</dbReference>
<keyword evidence="1" id="KW-0001">2Fe-2S</keyword>
<dbReference type="GO" id="GO:0042128">
    <property type="term" value="P:nitrate assimilation"/>
    <property type="evidence" value="ECO:0007669"/>
    <property type="project" value="UniProtKB-KW"/>
</dbReference>
<dbReference type="Proteomes" id="UP000247892">
    <property type="component" value="Unassembled WGS sequence"/>
</dbReference>
<dbReference type="InterPro" id="IPR017941">
    <property type="entry name" value="Rieske_2Fe-2S"/>
</dbReference>
<proteinExistence type="predicted"/>
<dbReference type="NCBIfam" id="TIGR02378">
    <property type="entry name" value="nirD_assim_sml"/>
    <property type="match status" value="1"/>
</dbReference>
<keyword evidence="5" id="KW-0411">Iron-sulfur</keyword>
<evidence type="ECO:0000256" key="4">
    <source>
        <dbReference type="ARBA" id="ARBA00023004"/>
    </source>
</evidence>
<evidence type="ECO:0000313" key="9">
    <source>
        <dbReference type="Proteomes" id="UP000247892"/>
    </source>
</evidence>
<gene>
    <name evidence="8" type="ORF">BA062_06600</name>
</gene>
<name>A0A318LU90_9PSEU</name>
<dbReference type="PANTHER" id="PTHR40562:SF1">
    <property type="entry name" value="NITRITE REDUCTASE (NADH) SMALL SUBUNIT"/>
    <property type="match status" value="1"/>
</dbReference>
<dbReference type="InterPro" id="IPR017881">
    <property type="entry name" value="NirD"/>
</dbReference>
<dbReference type="CDD" id="cd03529">
    <property type="entry name" value="Rieske_NirD"/>
    <property type="match status" value="1"/>
</dbReference>
<dbReference type="EMBL" id="MASU01000003">
    <property type="protein sequence ID" value="PXY37391.1"/>
    <property type="molecule type" value="Genomic_DNA"/>
</dbReference>
<evidence type="ECO:0000256" key="3">
    <source>
        <dbReference type="ARBA" id="ARBA00023002"/>
    </source>
</evidence>
<evidence type="ECO:0000313" key="8">
    <source>
        <dbReference type="EMBL" id="PXY37391.1"/>
    </source>
</evidence>
<dbReference type="SUPFAM" id="SSF50022">
    <property type="entry name" value="ISP domain"/>
    <property type="match status" value="1"/>
</dbReference>
<accession>A0A318LU90</accession>
<evidence type="ECO:0000256" key="5">
    <source>
        <dbReference type="ARBA" id="ARBA00023014"/>
    </source>
</evidence>
<dbReference type="OrthoDB" id="3213360at2"/>
<dbReference type="GO" id="GO:0046872">
    <property type="term" value="F:metal ion binding"/>
    <property type="evidence" value="ECO:0007669"/>
    <property type="project" value="UniProtKB-KW"/>
</dbReference>
<dbReference type="PROSITE" id="PS51296">
    <property type="entry name" value="RIESKE"/>
    <property type="match status" value="1"/>
</dbReference>
<evidence type="ECO:0000256" key="2">
    <source>
        <dbReference type="ARBA" id="ARBA00022723"/>
    </source>
</evidence>
<dbReference type="Pfam" id="PF13806">
    <property type="entry name" value="Rieske_2"/>
    <property type="match status" value="1"/>
</dbReference>
<keyword evidence="2" id="KW-0479">Metal-binding</keyword>
<dbReference type="GO" id="GO:0016705">
    <property type="term" value="F:oxidoreductase activity, acting on paired donors, with incorporation or reduction of molecular oxygen"/>
    <property type="evidence" value="ECO:0007669"/>
    <property type="project" value="UniProtKB-ARBA"/>
</dbReference>
<dbReference type="PROSITE" id="PS51300">
    <property type="entry name" value="NIRD"/>
    <property type="match status" value="1"/>
</dbReference>
<evidence type="ECO:0000259" key="7">
    <source>
        <dbReference type="PROSITE" id="PS51296"/>
    </source>
</evidence>
<reference evidence="8 9" key="1">
    <citation type="submission" date="2016-07" db="EMBL/GenBank/DDBJ databases">
        <title>Draft genome sequence of Prauserella sp. YIM 121212, isolated from alkaline soil.</title>
        <authorList>
            <person name="Ruckert C."/>
            <person name="Albersmeier A."/>
            <person name="Jiang C.-L."/>
            <person name="Jiang Y."/>
            <person name="Kalinowski J."/>
            <person name="Schneider O."/>
            <person name="Winkler A."/>
            <person name="Zotchev S.B."/>
        </authorList>
    </citation>
    <scope>NUCLEOTIDE SEQUENCE [LARGE SCALE GENOMIC DNA]</scope>
    <source>
        <strain evidence="8 9">YIM 121212</strain>
    </source>
</reference>
<keyword evidence="3" id="KW-0560">Oxidoreductase</keyword>
<keyword evidence="9" id="KW-1185">Reference proteome</keyword>
<comment type="caution">
    <text evidence="8">The sequence shown here is derived from an EMBL/GenBank/DDBJ whole genome shotgun (WGS) entry which is preliminary data.</text>
</comment>
<dbReference type="PANTHER" id="PTHR40562">
    <property type="match status" value="1"/>
</dbReference>
<dbReference type="RefSeq" id="WP_110335187.1">
    <property type="nucleotide sequence ID" value="NZ_JBHVKT010000095.1"/>
</dbReference>
<keyword evidence="6" id="KW-0534">Nitrate assimilation</keyword>
<dbReference type="GO" id="GO:0051537">
    <property type="term" value="F:2 iron, 2 sulfur cluster binding"/>
    <property type="evidence" value="ECO:0007669"/>
    <property type="project" value="UniProtKB-KW"/>
</dbReference>
<dbReference type="GO" id="GO:0008942">
    <property type="term" value="F:nitrite reductase [NAD(P)H] activity"/>
    <property type="evidence" value="ECO:0007669"/>
    <property type="project" value="InterPro"/>
</dbReference>
<organism evidence="8 9">
    <name type="scientific">Prauserella flavalba</name>
    <dbReference type="NCBI Taxonomy" id="1477506"/>
    <lineage>
        <taxon>Bacteria</taxon>
        <taxon>Bacillati</taxon>
        <taxon>Actinomycetota</taxon>
        <taxon>Actinomycetes</taxon>
        <taxon>Pseudonocardiales</taxon>
        <taxon>Pseudonocardiaceae</taxon>
        <taxon>Prauserella</taxon>
    </lineage>
</organism>
<dbReference type="Gene3D" id="2.102.10.10">
    <property type="entry name" value="Rieske [2Fe-2S] iron-sulphur domain"/>
    <property type="match status" value="1"/>
</dbReference>